<dbReference type="SUPFAM" id="SSF50156">
    <property type="entry name" value="PDZ domain-like"/>
    <property type="match status" value="1"/>
</dbReference>
<dbReference type="KEGG" id="lha:LHA_0421"/>
<dbReference type="PROSITE" id="PS50106">
    <property type="entry name" value="PDZ"/>
    <property type="match status" value="1"/>
</dbReference>
<gene>
    <name evidence="5" type="ORF">LHA_0421</name>
</gene>
<dbReference type="InterPro" id="IPR001940">
    <property type="entry name" value="Peptidase_S1C"/>
</dbReference>
<dbReference type="InterPro" id="IPR001478">
    <property type="entry name" value="PDZ"/>
</dbReference>
<dbReference type="HOGENOM" id="CLU_493311_0_0_6"/>
<keyword evidence="1 5" id="KW-0645">Protease</keyword>
<feature type="domain" description="PDZ" evidence="4">
    <location>
        <begin position="228"/>
        <end position="289"/>
    </location>
</feature>
<keyword evidence="2" id="KW-0378">Hydrolase</keyword>
<dbReference type="GO" id="GO:0004252">
    <property type="term" value="F:serine-type endopeptidase activity"/>
    <property type="evidence" value="ECO:0007669"/>
    <property type="project" value="InterPro"/>
</dbReference>
<dbReference type="Proteomes" id="UP000032803">
    <property type="component" value="Chromosome I"/>
</dbReference>
<dbReference type="Pfam" id="PF17815">
    <property type="entry name" value="PDZ_3"/>
    <property type="match status" value="1"/>
</dbReference>
<dbReference type="PANTHER" id="PTHR45980">
    <property type="match status" value="1"/>
</dbReference>
<dbReference type="EMBL" id="LN681225">
    <property type="protein sequence ID" value="CEK09523.1"/>
    <property type="molecule type" value="Genomic_DNA"/>
</dbReference>
<dbReference type="SUPFAM" id="SSF50494">
    <property type="entry name" value="Trypsin-like serine proteases"/>
    <property type="match status" value="1"/>
</dbReference>
<dbReference type="Gene3D" id="2.30.42.10">
    <property type="match status" value="1"/>
</dbReference>
<dbReference type="InterPro" id="IPR036034">
    <property type="entry name" value="PDZ_sf"/>
</dbReference>
<dbReference type="PRINTS" id="PR00834">
    <property type="entry name" value="PROTEASES2C"/>
</dbReference>
<keyword evidence="3" id="KW-0720">Serine protease</keyword>
<evidence type="ECO:0000256" key="3">
    <source>
        <dbReference type="ARBA" id="ARBA00022825"/>
    </source>
</evidence>
<dbReference type="InterPro" id="IPR043504">
    <property type="entry name" value="Peptidase_S1_PA_chymotrypsin"/>
</dbReference>
<accession>A0A0A8ULB6</accession>
<dbReference type="InterPro" id="IPR041517">
    <property type="entry name" value="DEGP_PDZ"/>
</dbReference>
<dbReference type="Pfam" id="PF13365">
    <property type="entry name" value="Trypsin_2"/>
    <property type="match status" value="1"/>
</dbReference>
<evidence type="ECO:0000313" key="5">
    <source>
        <dbReference type="EMBL" id="CEK09523.1"/>
    </source>
</evidence>
<evidence type="ECO:0000259" key="4">
    <source>
        <dbReference type="PROSITE" id="PS50106"/>
    </source>
</evidence>
<dbReference type="InterPro" id="IPR009003">
    <property type="entry name" value="Peptidase_S1_PA"/>
</dbReference>
<evidence type="ECO:0000256" key="2">
    <source>
        <dbReference type="ARBA" id="ARBA00022801"/>
    </source>
</evidence>
<dbReference type="RefSeq" id="WP_045105046.1">
    <property type="nucleotide sequence ID" value="NZ_LN681225.1"/>
</dbReference>
<name>A0A0A8ULB6_LEGHA</name>
<dbReference type="GO" id="GO:0006508">
    <property type="term" value="P:proteolysis"/>
    <property type="evidence" value="ECO:0007669"/>
    <property type="project" value="UniProtKB-KW"/>
</dbReference>
<dbReference type="STRING" id="449.LHA_0421"/>
<dbReference type="Gene3D" id="2.40.10.10">
    <property type="entry name" value="Trypsin-like serine proteases"/>
    <property type="match status" value="2"/>
</dbReference>
<organism evidence="5 6">
    <name type="scientific">Legionella hackeliae</name>
    <dbReference type="NCBI Taxonomy" id="449"/>
    <lineage>
        <taxon>Bacteria</taxon>
        <taxon>Pseudomonadati</taxon>
        <taxon>Pseudomonadota</taxon>
        <taxon>Gammaproteobacteria</taxon>
        <taxon>Legionellales</taxon>
        <taxon>Legionellaceae</taxon>
        <taxon>Legionella</taxon>
    </lineage>
</organism>
<dbReference type="Gene3D" id="3.20.190.20">
    <property type="match status" value="1"/>
</dbReference>
<dbReference type="Pfam" id="PF00595">
    <property type="entry name" value="PDZ"/>
    <property type="match status" value="1"/>
</dbReference>
<dbReference type="AlphaFoldDB" id="A0A0A8ULB6"/>
<keyword evidence="6" id="KW-1185">Reference proteome</keyword>
<proteinExistence type="predicted"/>
<dbReference type="PATRIC" id="fig|449.7.peg.392"/>
<protein>
    <submittedName>
        <fullName evidence="5">Putative rSerine protease-like protein</fullName>
    </submittedName>
</protein>
<dbReference type="InterPro" id="IPR046449">
    <property type="entry name" value="DEGP_PDZ_sf"/>
</dbReference>
<reference evidence="6" key="1">
    <citation type="submission" date="2014-09" db="EMBL/GenBank/DDBJ databases">
        <authorList>
            <person name="Gomez-Valero L."/>
        </authorList>
    </citation>
    <scope>NUCLEOTIDE SEQUENCE [LARGE SCALE GENOMIC DNA]</scope>
    <source>
        <strain evidence="6">ATCC35250</strain>
    </source>
</reference>
<dbReference type="PANTHER" id="PTHR45980:SF9">
    <property type="entry name" value="PROTEASE DO-LIKE 10, MITOCHONDRIAL-RELATED"/>
    <property type="match status" value="1"/>
</dbReference>
<sequence>MLTNSTLRLEADKQTVNYINAWSVGQPSKSSATVTIIKYEGKVYLITNAHAVANTTYLKVKFNQGSTELPVKAVWVDPIMDVAILKATSTEAENSILKKVEPLDVNTEFQSASTEVNAYGYPSGGKGLSFTKGHISRIEISQIAYSRLPGITVQTSAPINPGNSGGPITRALATGKEQCIGIVSQGNSSLSNVGYFIPACTVIQVIENYKKFGKLRAKQWIDYVTVPQVSFEWQSLKNPSLRMQLGMKSMALDEELTGIYVTNVPKSSSASNRLQEGDIILAIDNHPIQADGNVKVKELEHPISFLYLLQRKKYLDNMEFCIQRKNENGVLETKTVTIKLNEQLGRSILGAKDDKALKYHIQPSGKNGGFVFVRCTQTLMDTFKQSYATGQRTIIDNSNVPSMFKEFSELSTSKELHEIVVLQSILASEETDGYENFALNRGLACESHRIIQANGKPISSLWDLVSALTSEPQKPSSVKFANGKMLVIAPETQSTRQELQQRYQIAFFTSPQVAPFLGSDPTSKRGLPSSLREKINALENDNGVVPSMIQSR</sequence>
<evidence type="ECO:0000313" key="6">
    <source>
        <dbReference type="Proteomes" id="UP000032803"/>
    </source>
</evidence>
<evidence type="ECO:0000256" key="1">
    <source>
        <dbReference type="ARBA" id="ARBA00022670"/>
    </source>
</evidence>
<dbReference type="OrthoDB" id="9758917at2"/>